<dbReference type="EMBL" id="JAWWNJ010000085">
    <property type="protein sequence ID" value="KAK7001029.1"/>
    <property type="molecule type" value="Genomic_DNA"/>
</dbReference>
<evidence type="ECO:0000313" key="1">
    <source>
        <dbReference type="EMBL" id="KAK7001029.1"/>
    </source>
</evidence>
<name>A0AAW0A4T2_9AGAR</name>
<comment type="caution">
    <text evidence="1">The sequence shown here is derived from an EMBL/GenBank/DDBJ whole genome shotgun (WGS) entry which is preliminary data.</text>
</comment>
<evidence type="ECO:0000313" key="2">
    <source>
        <dbReference type="Proteomes" id="UP001362999"/>
    </source>
</evidence>
<keyword evidence="2" id="KW-1185">Reference proteome</keyword>
<gene>
    <name evidence="1" type="ORF">R3P38DRAFT_3284771</name>
</gene>
<proteinExistence type="predicted"/>
<protein>
    <submittedName>
        <fullName evidence="1">Uncharacterized protein</fullName>
    </submittedName>
</protein>
<dbReference type="AlphaFoldDB" id="A0AAW0A4T2"/>
<reference evidence="1 2" key="1">
    <citation type="journal article" date="2024" name="J Genomics">
        <title>Draft genome sequencing and assembly of Favolaschia claudopus CIRM-BRFM 2984 isolated from oak limbs.</title>
        <authorList>
            <person name="Navarro D."/>
            <person name="Drula E."/>
            <person name="Chaduli D."/>
            <person name="Cazenave R."/>
            <person name="Ahrendt S."/>
            <person name="Wang J."/>
            <person name="Lipzen A."/>
            <person name="Daum C."/>
            <person name="Barry K."/>
            <person name="Grigoriev I.V."/>
            <person name="Favel A."/>
            <person name="Rosso M.N."/>
            <person name="Martin F."/>
        </authorList>
    </citation>
    <scope>NUCLEOTIDE SEQUENCE [LARGE SCALE GENOMIC DNA]</scope>
    <source>
        <strain evidence="1 2">CIRM-BRFM 2984</strain>
    </source>
</reference>
<sequence>MSSSPPASSLPNVLSSTAIDTVRVVLFSPGNPGPVTLQVPVEKPEHIRAGDLLPWFGVDVDLHRTILFGRPPNNPRFAHYIAVLYVNQLEPGHEKPNASIQTRDACQGRLWYGNVIVAAYGFKSESMHALSDSSITMAEVCVDKVVSDIWQARATLDEIENKGDGQLGYFETPPAPWLYRR</sequence>
<dbReference type="Proteomes" id="UP001362999">
    <property type="component" value="Unassembled WGS sequence"/>
</dbReference>
<organism evidence="1 2">
    <name type="scientific">Favolaschia claudopus</name>
    <dbReference type="NCBI Taxonomy" id="2862362"/>
    <lineage>
        <taxon>Eukaryota</taxon>
        <taxon>Fungi</taxon>
        <taxon>Dikarya</taxon>
        <taxon>Basidiomycota</taxon>
        <taxon>Agaricomycotina</taxon>
        <taxon>Agaricomycetes</taxon>
        <taxon>Agaricomycetidae</taxon>
        <taxon>Agaricales</taxon>
        <taxon>Marasmiineae</taxon>
        <taxon>Mycenaceae</taxon>
        <taxon>Favolaschia</taxon>
    </lineage>
</organism>
<accession>A0AAW0A4T2</accession>